<dbReference type="AlphaFoldDB" id="A0A915P9C5"/>
<name>A0A915P9C5_9BILA</name>
<reference evidence="4" key="1">
    <citation type="submission" date="2022-11" db="UniProtKB">
        <authorList>
            <consortium name="WormBaseParasite"/>
        </authorList>
    </citation>
    <scope>IDENTIFICATION</scope>
</reference>
<keyword evidence="3" id="KW-1185">Reference proteome</keyword>
<dbReference type="SUPFAM" id="SSF57850">
    <property type="entry name" value="RING/U-box"/>
    <property type="match status" value="1"/>
</dbReference>
<feature type="region of interest" description="Disordered" evidence="1">
    <location>
        <begin position="238"/>
        <end position="262"/>
    </location>
</feature>
<evidence type="ECO:0000313" key="4">
    <source>
        <dbReference type="WBParaSite" id="scf7180000424560.g13457"/>
    </source>
</evidence>
<organism evidence="3 4">
    <name type="scientific">Meloidogyne floridensis</name>
    <dbReference type="NCBI Taxonomy" id="298350"/>
    <lineage>
        <taxon>Eukaryota</taxon>
        <taxon>Metazoa</taxon>
        <taxon>Ecdysozoa</taxon>
        <taxon>Nematoda</taxon>
        <taxon>Chromadorea</taxon>
        <taxon>Rhabditida</taxon>
        <taxon>Tylenchina</taxon>
        <taxon>Tylenchomorpha</taxon>
        <taxon>Tylenchoidea</taxon>
        <taxon>Meloidogynidae</taxon>
        <taxon>Meloidogyninae</taxon>
        <taxon>Meloidogyne</taxon>
    </lineage>
</organism>
<keyword evidence="2" id="KW-0732">Signal</keyword>
<evidence type="ECO:0000256" key="2">
    <source>
        <dbReference type="SAM" id="SignalP"/>
    </source>
</evidence>
<sequence>MNSSQFLNKKQTFLLFLILVSQLFFNCSSTKRSRSDIVAPAIPFLGTVTPCVDSDGVPIQWHVSVKCIKGCNEIAKKRGYSDFTIITKTPHGAGFIFNLVPGVKDDGTVKRIRKIIVKIQSTRELAGQKRVNTWTLEYPNFDKIHKFTFGHFNPIPNSQRGLSLNIQFTIPIDSNLLIKIKNEKKMVPTVVCSICGQNRRSLGKLRLLPGCNHFIHKDCAITNINNMDRLNTSLNTRNNNSGGLLSRMRRDSSNSGTPRSTTSLPLIDIFKCPIQNCPNTQIPIKRDWQKNVYISMPILQNGQEPKYTYKFAPIYHNLWFKFKKLFNPPNYNEVNTELVVPKFIKKVVENLPSATFIPQLSSSSSRALTGNSDRNGQSLKNKALGLLKRPSSTPNLQTLIDGNEEEIEHQLTTKRQRNNIECVQKGDNLVKTEEISKEIDDKENKDIQIAIEKSLDKGKEIEGETSNKKNSDDLAKKFWDQIFGSLQDPRNNK</sequence>
<dbReference type="WBParaSite" id="scf7180000424560.g13457">
    <property type="protein sequence ID" value="scf7180000424560.g13457"/>
    <property type="gene ID" value="scf7180000424560.g13457"/>
</dbReference>
<evidence type="ECO:0000256" key="1">
    <source>
        <dbReference type="SAM" id="MobiDB-lite"/>
    </source>
</evidence>
<feature type="signal peptide" evidence="2">
    <location>
        <begin position="1"/>
        <end position="30"/>
    </location>
</feature>
<proteinExistence type="predicted"/>
<feature type="compositionally biased region" description="Polar residues" evidence="1">
    <location>
        <begin position="253"/>
        <end position="262"/>
    </location>
</feature>
<accession>A0A915P9C5</accession>
<evidence type="ECO:0000313" key="3">
    <source>
        <dbReference type="Proteomes" id="UP000887560"/>
    </source>
</evidence>
<feature type="chain" id="PRO_5037136411" evidence="2">
    <location>
        <begin position="31"/>
        <end position="493"/>
    </location>
</feature>
<dbReference type="Proteomes" id="UP000887560">
    <property type="component" value="Unplaced"/>
</dbReference>
<protein>
    <submittedName>
        <fullName evidence="4">RING-type domain-containing protein</fullName>
    </submittedName>
</protein>